<evidence type="ECO:0000256" key="8">
    <source>
        <dbReference type="ARBA" id="ARBA00024776"/>
    </source>
</evidence>
<evidence type="ECO:0000256" key="1">
    <source>
        <dbReference type="ARBA" id="ARBA00011467"/>
    </source>
</evidence>
<dbReference type="Proteomes" id="UP001159042">
    <property type="component" value="Unassembled WGS sequence"/>
</dbReference>
<keyword evidence="6" id="KW-0469">Meiosis</keyword>
<comment type="subunit">
    <text evidence="1">Interacts (via N-terminus) with spn-A/Rad51.</text>
</comment>
<keyword evidence="3" id="KW-0132">Cell division</keyword>
<evidence type="ECO:0000256" key="11">
    <source>
        <dbReference type="SAM" id="MobiDB-lite"/>
    </source>
</evidence>
<evidence type="ECO:0000313" key="15">
    <source>
        <dbReference type="Proteomes" id="UP001159042"/>
    </source>
</evidence>
<dbReference type="CDD" id="cd18000">
    <property type="entry name" value="DEXHc_ERCC6"/>
    <property type="match status" value="1"/>
</dbReference>
<dbReference type="GO" id="GO:0005524">
    <property type="term" value="F:ATP binding"/>
    <property type="evidence" value="ECO:0007669"/>
    <property type="project" value="InterPro"/>
</dbReference>
<dbReference type="Gene3D" id="3.40.50.10810">
    <property type="entry name" value="Tandem AAA-ATPase domain"/>
    <property type="match status" value="1"/>
</dbReference>
<dbReference type="SMART" id="SM00487">
    <property type="entry name" value="DEXDc"/>
    <property type="match status" value="1"/>
</dbReference>
<keyword evidence="7" id="KW-0131">Cell cycle</keyword>
<evidence type="ECO:0000313" key="14">
    <source>
        <dbReference type="EMBL" id="KAJ8924018.1"/>
    </source>
</evidence>
<evidence type="ECO:0000256" key="6">
    <source>
        <dbReference type="ARBA" id="ARBA00023254"/>
    </source>
</evidence>
<dbReference type="FunFam" id="3.40.50.10810:FF:000042">
    <property type="entry name" value="SNF2 family helicase-like protein"/>
    <property type="match status" value="1"/>
</dbReference>
<evidence type="ECO:0000259" key="13">
    <source>
        <dbReference type="PROSITE" id="PS51194"/>
    </source>
</evidence>
<dbReference type="Pfam" id="PF00271">
    <property type="entry name" value="Helicase_C"/>
    <property type="match status" value="1"/>
</dbReference>
<evidence type="ECO:0000256" key="4">
    <source>
        <dbReference type="ARBA" id="ARBA00022776"/>
    </source>
</evidence>
<dbReference type="InterPro" id="IPR050496">
    <property type="entry name" value="SNF2_RAD54_helicase_repair"/>
</dbReference>
<feature type="region of interest" description="Disordered" evidence="11">
    <location>
        <begin position="110"/>
        <end position="156"/>
    </location>
</feature>
<dbReference type="SMART" id="SM00490">
    <property type="entry name" value="HELICc"/>
    <property type="match status" value="1"/>
</dbReference>
<feature type="compositionally biased region" description="Basic and acidic residues" evidence="11">
    <location>
        <begin position="137"/>
        <end position="156"/>
    </location>
</feature>
<evidence type="ECO:0000256" key="9">
    <source>
        <dbReference type="ARBA" id="ARBA00029956"/>
    </source>
</evidence>
<feature type="region of interest" description="Disordered" evidence="11">
    <location>
        <begin position="975"/>
        <end position="1021"/>
    </location>
</feature>
<dbReference type="PROSITE" id="PS51192">
    <property type="entry name" value="HELICASE_ATP_BIND_1"/>
    <property type="match status" value="1"/>
</dbReference>
<evidence type="ECO:0000256" key="2">
    <source>
        <dbReference type="ARBA" id="ARBA00015341"/>
    </source>
</evidence>
<reference evidence="14 15" key="1">
    <citation type="journal article" date="2023" name="Insect Mol. Biol.">
        <title>Genome sequencing provides insights into the evolution of gene families encoding plant cell wall-degrading enzymes in longhorned beetles.</title>
        <authorList>
            <person name="Shin N.R."/>
            <person name="Okamura Y."/>
            <person name="Kirsch R."/>
            <person name="Pauchet Y."/>
        </authorList>
    </citation>
    <scope>NUCLEOTIDE SEQUENCE [LARGE SCALE GENOMIC DNA]</scope>
    <source>
        <strain evidence="14">EAD_L_NR</strain>
    </source>
</reference>
<dbReference type="Pfam" id="PF00176">
    <property type="entry name" value="SNF2-rel_dom"/>
    <property type="match status" value="1"/>
</dbReference>
<dbReference type="PROSITE" id="PS51194">
    <property type="entry name" value="HELICASE_CTER"/>
    <property type="match status" value="1"/>
</dbReference>
<evidence type="ECO:0000256" key="5">
    <source>
        <dbReference type="ARBA" id="ARBA00022801"/>
    </source>
</evidence>
<dbReference type="InterPro" id="IPR027417">
    <property type="entry name" value="P-loop_NTPase"/>
</dbReference>
<dbReference type="InterPro" id="IPR049730">
    <property type="entry name" value="SNF2/RAD54-like_C"/>
</dbReference>
<comment type="caution">
    <text evidence="14">The sequence shown here is derived from an EMBL/GenBank/DDBJ whole genome shotgun (WGS) entry which is preliminary data.</text>
</comment>
<dbReference type="InterPro" id="IPR038718">
    <property type="entry name" value="SNF2-like_sf"/>
</dbReference>
<dbReference type="EMBL" id="JANEYG010000003">
    <property type="protein sequence ID" value="KAJ8924018.1"/>
    <property type="molecule type" value="Genomic_DNA"/>
</dbReference>
<dbReference type="AlphaFoldDB" id="A0AAV8WCI7"/>
<evidence type="ECO:0000259" key="12">
    <source>
        <dbReference type="PROSITE" id="PS51192"/>
    </source>
</evidence>
<feature type="domain" description="Helicase ATP-binding" evidence="12">
    <location>
        <begin position="296"/>
        <end position="470"/>
    </location>
</feature>
<accession>A0AAV8WCI7</accession>
<dbReference type="SUPFAM" id="SSF52540">
    <property type="entry name" value="P-loop containing nucleoside triphosphate hydrolases"/>
    <property type="match status" value="2"/>
</dbReference>
<keyword evidence="10" id="KW-0175">Coiled coil</keyword>
<feature type="compositionally biased region" description="Basic residues" evidence="11">
    <location>
        <begin position="112"/>
        <end position="129"/>
    </location>
</feature>
<evidence type="ECO:0000256" key="10">
    <source>
        <dbReference type="SAM" id="Coils"/>
    </source>
</evidence>
<proteinExistence type="predicted"/>
<name>A0AAV8WCI7_9CUCU</name>
<keyword evidence="5" id="KW-0378">Hydrolase</keyword>
<protein>
    <recommendedName>
        <fullName evidence="2">DNA repair and recombination protein RAD54-like</fullName>
    </recommendedName>
    <alternativeName>
        <fullName evidence="9">Protein okra</fullName>
    </alternativeName>
</protein>
<dbReference type="PANTHER" id="PTHR45629">
    <property type="entry name" value="SNF2/RAD54 FAMILY MEMBER"/>
    <property type="match status" value="1"/>
</dbReference>
<dbReference type="GO" id="GO:0008094">
    <property type="term" value="F:ATP-dependent activity, acting on DNA"/>
    <property type="evidence" value="ECO:0007669"/>
    <property type="project" value="TreeGrafter"/>
</dbReference>
<dbReference type="GO" id="GO:0051301">
    <property type="term" value="P:cell division"/>
    <property type="evidence" value="ECO:0007669"/>
    <property type="project" value="UniProtKB-KW"/>
</dbReference>
<feature type="compositionally biased region" description="Polar residues" evidence="11">
    <location>
        <begin position="982"/>
        <end position="997"/>
    </location>
</feature>
<dbReference type="GO" id="GO:0006283">
    <property type="term" value="P:transcription-coupled nucleotide-excision repair"/>
    <property type="evidence" value="ECO:0007669"/>
    <property type="project" value="TreeGrafter"/>
</dbReference>
<comment type="function">
    <text evidence="8">Involved in mitotic DNA repair and meiotic recombination. Functions in the recombinational DNA repair pathway. Essential for interhomolog gene conversion (GC), but may have a less important role in intersister GC than spn-A/Rad51. In the presence of DNA, spn-A/Rad51 enhances the ATPase activity of okr/Rad54.</text>
</comment>
<gene>
    <name evidence="14" type="ORF">NQ315_006795</name>
</gene>
<feature type="coiled-coil region" evidence="10">
    <location>
        <begin position="877"/>
        <end position="904"/>
    </location>
</feature>
<evidence type="ECO:0000256" key="3">
    <source>
        <dbReference type="ARBA" id="ARBA00022618"/>
    </source>
</evidence>
<dbReference type="GO" id="GO:0051321">
    <property type="term" value="P:meiotic cell cycle"/>
    <property type="evidence" value="ECO:0007669"/>
    <property type="project" value="UniProtKB-KW"/>
</dbReference>
<dbReference type="InterPro" id="IPR014001">
    <property type="entry name" value="Helicase_ATP-bd"/>
</dbReference>
<evidence type="ECO:0000256" key="7">
    <source>
        <dbReference type="ARBA" id="ARBA00023306"/>
    </source>
</evidence>
<dbReference type="CDD" id="cd18793">
    <property type="entry name" value="SF2_C_SNF"/>
    <property type="match status" value="1"/>
</dbReference>
<dbReference type="InterPro" id="IPR000330">
    <property type="entry name" value="SNF2_N"/>
</dbReference>
<organism evidence="14 15">
    <name type="scientific">Exocentrus adspersus</name>
    <dbReference type="NCBI Taxonomy" id="1586481"/>
    <lineage>
        <taxon>Eukaryota</taxon>
        <taxon>Metazoa</taxon>
        <taxon>Ecdysozoa</taxon>
        <taxon>Arthropoda</taxon>
        <taxon>Hexapoda</taxon>
        <taxon>Insecta</taxon>
        <taxon>Pterygota</taxon>
        <taxon>Neoptera</taxon>
        <taxon>Endopterygota</taxon>
        <taxon>Coleoptera</taxon>
        <taxon>Polyphaga</taxon>
        <taxon>Cucujiformia</taxon>
        <taxon>Chrysomeloidea</taxon>
        <taxon>Cerambycidae</taxon>
        <taxon>Lamiinae</taxon>
        <taxon>Acanthocinini</taxon>
        <taxon>Exocentrus</taxon>
    </lineage>
</organism>
<feature type="compositionally biased region" description="Basic residues" evidence="11">
    <location>
        <begin position="1002"/>
        <end position="1014"/>
    </location>
</feature>
<dbReference type="PANTHER" id="PTHR45629:SF7">
    <property type="entry name" value="DNA EXCISION REPAIR PROTEIN ERCC-6-RELATED"/>
    <property type="match status" value="1"/>
</dbReference>
<feature type="domain" description="Helicase C-terminal" evidence="13">
    <location>
        <begin position="632"/>
        <end position="792"/>
    </location>
</feature>
<dbReference type="InterPro" id="IPR001650">
    <property type="entry name" value="Helicase_C-like"/>
</dbReference>
<keyword evidence="15" id="KW-1185">Reference proteome</keyword>
<keyword evidence="4" id="KW-0498">Mitosis</keyword>
<sequence>MVDKLLPQNKDLLELNLSEGVSVWGTNQEVLENQALKELETFAEHSKQEDDLEEGEIVEIEVETDTGTNRKSVETNLNIEAYIRRQQDLKKRQEYKKSLGVSDYSKELAQKLSRKRSGVHSKRTSKKRKLESNTNSRNRDETSVNNEHCDAEEKNELVEEELVSKNIETEEKSGSEYVPSDSDFDSDCDNFFDNSEGSFDNVKASNKKKRITVGKRKGKCENIEKIVDDGLLHNYQSRLNLYYKQLEEELSLNALNDAVEESTNTEFHMLKGGLKVPLKIWQKLYSYQQDGVKWLWSIHQKTTGGLLGDEMGLGKTVQIIAFFSSLEYSKTLSCHARFKGLGPTIIVCPATVINQWVKHFHEWAPEFRVAVLHQSGSFQGNKATLIKEMNRCKGIIVTTYLGILKYKGNLLEYNWHYFVLDEGHKIRNPTAKVSIAVKEIRTPHRLLLTGSPMQNNLTELWSLFDFTNPSMLGNLTTFQEHFATPILHGGFANSTSMQEATALSVATTLKNIITPFLLRRSKSEVQQDILLPHKTEQVLFCSLTKEQRDLYKGYLMSEDVNTILGRGVKNWHSENHMRANVLVAITTLRKICNHPDIYLSEADENKNWASIDDEVTPIEERFGFYKRSGKMVVVSALLKIWKRQGHRVLLFTQGRSMISIFQYFLEQQDYKYLKMDGNTSISSRQALIDKFNLDLSYNVFLLTTRVGGLGINLTGANRVIIFDPDWNPATDTQARERAWRIGQEKEVTIYRLLSAGTIEEKMYQRQIWKQLLSNKVLIDPRTNKFFKTSDLHDLFSLQESTDTNPETANIFRNSRIRIEQKIKRKKKDKKSKKNSVDSALPDVQFSEDKIQAMKNLAQQIAKSLSQNEEPVPAPKPAFQLELELERQEKLKEKQELKKLSAQELLIYNKEKANRKDDDSINKVDGCETNVSFSSALEYSEKTAKLHHILVSGKVKDSSVVAKKVAQIRKDVIKPNKDKEPWSSGTGFNNSDMETESCSGKHKESKKHKKKKRYKEKSVVDTSGSVEGEMVEGLVRSEVRKIKSKKDKSEGKDSQDEFILGKLFSKKGVSGALHHDSIIQSGFQSDNLKIHTDARVRAEKSLEALRKSRIDNWRW</sequence>
<dbReference type="GO" id="GO:0016787">
    <property type="term" value="F:hydrolase activity"/>
    <property type="evidence" value="ECO:0007669"/>
    <property type="project" value="UniProtKB-KW"/>
</dbReference>
<dbReference type="Gene3D" id="3.40.50.300">
    <property type="entry name" value="P-loop containing nucleotide triphosphate hydrolases"/>
    <property type="match status" value="1"/>
</dbReference>
<dbReference type="GO" id="GO:0005634">
    <property type="term" value="C:nucleus"/>
    <property type="evidence" value="ECO:0007669"/>
    <property type="project" value="TreeGrafter"/>
</dbReference>